<accession>A0A381UPG4</accession>
<dbReference type="InterPro" id="IPR046346">
    <property type="entry name" value="Aminoacid_DH-like_N_sf"/>
</dbReference>
<dbReference type="SMART" id="SM01274">
    <property type="entry name" value="malic"/>
    <property type="match status" value="1"/>
</dbReference>
<evidence type="ECO:0000259" key="6">
    <source>
        <dbReference type="SMART" id="SM00919"/>
    </source>
</evidence>
<dbReference type="CDD" id="cd05312">
    <property type="entry name" value="NAD_bind_1_malic_enz"/>
    <property type="match status" value="1"/>
</dbReference>
<dbReference type="GO" id="GO:0004473">
    <property type="term" value="F:malate dehydrogenase (decarboxylating) (NADP+) activity"/>
    <property type="evidence" value="ECO:0007669"/>
    <property type="project" value="TreeGrafter"/>
</dbReference>
<dbReference type="NCBIfam" id="NF010052">
    <property type="entry name" value="PRK13529.1"/>
    <property type="match status" value="1"/>
</dbReference>
<name>A0A381UPG4_9ZZZZ</name>
<comment type="cofactor">
    <cofactor evidence="1">
        <name>Mn(2+)</name>
        <dbReference type="ChEBI" id="CHEBI:29035"/>
    </cofactor>
</comment>
<dbReference type="InterPro" id="IPR015884">
    <property type="entry name" value="Malic_enzyme_CS"/>
</dbReference>
<dbReference type="FunFam" id="3.40.50.720:FF:000060">
    <property type="entry name" value="Malic enzyme"/>
    <property type="match status" value="1"/>
</dbReference>
<proteinExistence type="inferred from homology"/>
<dbReference type="PANTHER" id="PTHR23406:SF90">
    <property type="entry name" value="MALIC ENZYME-RELATED"/>
    <property type="match status" value="1"/>
</dbReference>
<dbReference type="PRINTS" id="PR00072">
    <property type="entry name" value="MALOXRDTASE"/>
</dbReference>
<dbReference type="InterPro" id="IPR012301">
    <property type="entry name" value="Malic_N_dom"/>
</dbReference>
<dbReference type="SMART" id="SM00919">
    <property type="entry name" value="Malic_M"/>
    <property type="match status" value="1"/>
</dbReference>
<dbReference type="Gene3D" id="3.40.50.720">
    <property type="entry name" value="NAD(P)-binding Rossmann-like Domain"/>
    <property type="match status" value="1"/>
</dbReference>
<evidence type="ECO:0000256" key="4">
    <source>
        <dbReference type="ARBA" id="ARBA00022723"/>
    </source>
</evidence>
<organism evidence="8">
    <name type="scientific">marine metagenome</name>
    <dbReference type="NCBI Taxonomy" id="408172"/>
    <lineage>
        <taxon>unclassified sequences</taxon>
        <taxon>metagenomes</taxon>
        <taxon>ecological metagenomes</taxon>
    </lineage>
</organism>
<evidence type="ECO:0000313" key="8">
    <source>
        <dbReference type="EMBL" id="SVA29874.1"/>
    </source>
</evidence>
<dbReference type="PROSITE" id="PS00331">
    <property type="entry name" value="MALIC_ENZYMES"/>
    <property type="match status" value="1"/>
</dbReference>
<feature type="domain" description="Malic enzyme NAD-binding" evidence="6">
    <location>
        <begin position="268"/>
        <end position="519"/>
    </location>
</feature>
<dbReference type="PANTHER" id="PTHR23406">
    <property type="entry name" value="MALIC ENZYME-RELATED"/>
    <property type="match status" value="1"/>
</dbReference>
<dbReference type="PIRSF" id="PIRSF000106">
    <property type="entry name" value="ME"/>
    <property type="match status" value="1"/>
</dbReference>
<evidence type="ECO:0000259" key="7">
    <source>
        <dbReference type="SMART" id="SM01274"/>
    </source>
</evidence>
<dbReference type="GO" id="GO:0046872">
    <property type="term" value="F:metal ion binding"/>
    <property type="evidence" value="ECO:0007669"/>
    <property type="project" value="UniProtKB-KW"/>
</dbReference>
<evidence type="ECO:0000256" key="1">
    <source>
        <dbReference type="ARBA" id="ARBA00001936"/>
    </source>
</evidence>
<evidence type="ECO:0000256" key="5">
    <source>
        <dbReference type="ARBA" id="ARBA00023002"/>
    </source>
</evidence>
<evidence type="ECO:0000256" key="3">
    <source>
        <dbReference type="ARBA" id="ARBA00008785"/>
    </source>
</evidence>
<comment type="cofactor">
    <cofactor evidence="2">
        <name>Mg(2+)</name>
        <dbReference type="ChEBI" id="CHEBI:18420"/>
    </cofactor>
</comment>
<dbReference type="InterPro" id="IPR037062">
    <property type="entry name" value="Malic_N_dom_sf"/>
</dbReference>
<dbReference type="SUPFAM" id="SSF53223">
    <property type="entry name" value="Aminoacid dehydrogenase-like, N-terminal domain"/>
    <property type="match status" value="1"/>
</dbReference>
<keyword evidence="5" id="KW-0560">Oxidoreductase</keyword>
<dbReference type="GO" id="GO:0006108">
    <property type="term" value="P:malate metabolic process"/>
    <property type="evidence" value="ECO:0007669"/>
    <property type="project" value="TreeGrafter"/>
</dbReference>
<dbReference type="FunFam" id="3.40.50.10380:FF:000004">
    <property type="entry name" value="Malic enzyme"/>
    <property type="match status" value="1"/>
</dbReference>
<dbReference type="GO" id="GO:0051287">
    <property type="term" value="F:NAD binding"/>
    <property type="evidence" value="ECO:0007669"/>
    <property type="project" value="InterPro"/>
</dbReference>
<dbReference type="Pfam" id="PF03949">
    <property type="entry name" value="Malic_M"/>
    <property type="match status" value="1"/>
</dbReference>
<evidence type="ECO:0008006" key="9">
    <source>
        <dbReference type="Google" id="ProtNLM"/>
    </source>
</evidence>
<keyword evidence="4" id="KW-0479">Metal-binding</keyword>
<dbReference type="InterPro" id="IPR012302">
    <property type="entry name" value="Malic_NAD-bd"/>
</dbReference>
<evidence type="ECO:0000256" key="2">
    <source>
        <dbReference type="ARBA" id="ARBA00001946"/>
    </source>
</evidence>
<sequence>MADYKRLINALPHGSQILHEPLLNKGTSFSDAERDQLGLRGLLPPRILSLETQKEKILENFFAMENDLEKYIYMIALQDRNETLFYHTVIDEIEAMMPIIYTPTVGQACQEYDHIFRRPRGLYISIQDRNNIKTILGNWPNSTVEVIVVTDGERILGLGDLGANGMGIPVGKLSLYTSCAGIDPSRCLPITLDVGTNNTTLLKNPLYLGLQQERLRGNEYDSFVDEFMAAVAEVFPEAVIQFEDFANANAARLLQKYRDSYRTFNDDIQGTAAVALAGLMTSMKVTSQALEDQTLVFYGAGTAGIGIGKLFVQALIEKGIPEYKARSQCWFVDSGGLVVKSREGLSADKMEFAHDHHHLKELLEIVQAVRPTILIGISGQGNSFTRPVIEALAGFNDQPIIFALSNPTSKSECTAENAYHWTGGRAIFASGSPFEPVQINDLSFIPSQGNNVYVFPGVGLGVIISGAPRIPDSLFLTAAKTLSKLTSSEDLSRGRLYPPLHHIREVSKTIAVAVARKAVQDGLAAVSLPADLDHYVTSRMYDPVYSDYTAV</sequence>
<reference evidence="8" key="1">
    <citation type="submission" date="2018-05" db="EMBL/GenBank/DDBJ databases">
        <authorList>
            <person name="Lanie J.A."/>
            <person name="Ng W.-L."/>
            <person name="Kazmierczak K.M."/>
            <person name="Andrzejewski T.M."/>
            <person name="Davidsen T.M."/>
            <person name="Wayne K.J."/>
            <person name="Tettelin H."/>
            <person name="Glass J.I."/>
            <person name="Rusch D."/>
            <person name="Podicherti R."/>
            <person name="Tsui H.-C.T."/>
            <person name="Winkler M.E."/>
        </authorList>
    </citation>
    <scope>NUCLEOTIDE SEQUENCE</scope>
</reference>
<protein>
    <recommendedName>
        <fullName evidence="9">Malic enzyme NAD-binding domain-containing protein</fullName>
    </recommendedName>
</protein>
<gene>
    <name evidence="8" type="ORF">METZ01_LOCUS82728</name>
</gene>
<dbReference type="SUPFAM" id="SSF51735">
    <property type="entry name" value="NAD(P)-binding Rossmann-fold domains"/>
    <property type="match status" value="1"/>
</dbReference>
<dbReference type="Gene3D" id="3.40.50.10380">
    <property type="entry name" value="Malic enzyme, N-terminal domain"/>
    <property type="match status" value="1"/>
</dbReference>
<dbReference type="AlphaFoldDB" id="A0A381UPG4"/>
<dbReference type="InterPro" id="IPR036291">
    <property type="entry name" value="NAD(P)-bd_dom_sf"/>
</dbReference>
<dbReference type="EMBL" id="UINC01006826">
    <property type="protein sequence ID" value="SVA29874.1"/>
    <property type="molecule type" value="Genomic_DNA"/>
</dbReference>
<dbReference type="InterPro" id="IPR001891">
    <property type="entry name" value="Malic_OxRdtase"/>
</dbReference>
<feature type="domain" description="Malic enzyme N-terminal" evidence="7">
    <location>
        <begin position="78"/>
        <end position="258"/>
    </location>
</feature>
<comment type="similarity">
    <text evidence="3">Belongs to the malic enzymes family.</text>
</comment>
<dbReference type="Pfam" id="PF00390">
    <property type="entry name" value="malic"/>
    <property type="match status" value="1"/>
</dbReference>